<name>A0A183AF92_9TREM</name>
<keyword evidence="2" id="KW-1185">Reference proteome</keyword>
<reference evidence="3" key="1">
    <citation type="submission" date="2016-06" db="UniProtKB">
        <authorList>
            <consortium name="WormBaseParasite"/>
        </authorList>
    </citation>
    <scope>IDENTIFICATION</scope>
</reference>
<evidence type="ECO:0000313" key="2">
    <source>
        <dbReference type="Proteomes" id="UP000272942"/>
    </source>
</evidence>
<dbReference type="EMBL" id="UZAN01042502">
    <property type="protein sequence ID" value="VDP76077.1"/>
    <property type="molecule type" value="Genomic_DNA"/>
</dbReference>
<dbReference type="WBParaSite" id="ECPE_0000564001-mRNA-1">
    <property type="protein sequence ID" value="ECPE_0000564001-mRNA-1"/>
    <property type="gene ID" value="ECPE_0000564001"/>
</dbReference>
<reference evidence="1 2" key="2">
    <citation type="submission" date="2018-11" db="EMBL/GenBank/DDBJ databases">
        <authorList>
            <consortium name="Pathogen Informatics"/>
        </authorList>
    </citation>
    <scope>NUCLEOTIDE SEQUENCE [LARGE SCALE GENOMIC DNA]</scope>
    <source>
        <strain evidence="1 2">Egypt</strain>
    </source>
</reference>
<protein>
    <submittedName>
        <fullName evidence="1 3">Uncharacterized protein</fullName>
    </submittedName>
</protein>
<organism evidence="3">
    <name type="scientific">Echinostoma caproni</name>
    <dbReference type="NCBI Taxonomy" id="27848"/>
    <lineage>
        <taxon>Eukaryota</taxon>
        <taxon>Metazoa</taxon>
        <taxon>Spiralia</taxon>
        <taxon>Lophotrochozoa</taxon>
        <taxon>Platyhelminthes</taxon>
        <taxon>Trematoda</taxon>
        <taxon>Digenea</taxon>
        <taxon>Plagiorchiida</taxon>
        <taxon>Echinostomata</taxon>
        <taxon>Echinostomatoidea</taxon>
        <taxon>Echinostomatidae</taxon>
        <taxon>Echinostoma</taxon>
    </lineage>
</organism>
<gene>
    <name evidence="1" type="ORF">ECPE_LOCUS5627</name>
</gene>
<evidence type="ECO:0000313" key="1">
    <source>
        <dbReference type="EMBL" id="VDP76077.1"/>
    </source>
</evidence>
<sequence>MRLRVSPCPSSGEDNVHSPLAVSHQHVFPVHHIHSENRDRDDEGVAKLRVNEVEHNTQFTVTALDHFQGHVTGALRSRE</sequence>
<proteinExistence type="predicted"/>
<dbReference type="AlphaFoldDB" id="A0A183AF92"/>
<dbReference type="Proteomes" id="UP000272942">
    <property type="component" value="Unassembled WGS sequence"/>
</dbReference>
<accession>A0A183AF92</accession>
<evidence type="ECO:0000313" key="3">
    <source>
        <dbReference type="WBParaSite" id="ECPE_0000564001-mRNA-1"/>
    </source>
</evidence>